<dbReference type="Proteomes" id="UP000613740">
    <property type="component" value="Unassembled WGS sequence"/>
</dbReference>
<accession>A0A835WQL5</accession>
<feature type="compositionally biased region" description="Gly residues" evidence="1">
    <location>
        <begin position="639"/>
        <end position="655"/>
    </location>
</feature>
<evidence type="ECO:0000256" key="1">
    <source>
        <dbReference type="SAM" id="MobiDB-lite"/>
    </source>
</evidence>
<protein>
    <submittedName>
        <fullName evidence="2">Uncharacterized protein</fullName>
    </submittedName>
</protein>
<feature type="compositionally biased region" description="Low complexity" evidence="1">
    <location>
        <begin position="376"/>
        <end position="387"/>
    </location>
</feature>
<feature type="compositionally biased region" description="Low complexity" evidence="1">
    <location>
        <begin position="297"/>
        <end position="320"/>
    </location>
</feature>
<feature type="region of interest" description="Disordered" evidence="1">
    <location>
        <begin position="14"/>
        <end position="39"/>
    </location>
</feature>
<evidence type="ECO:0000313" key="3">
    <source>
        <dbReference type="Proteomes" id="UP000613740"/>
    </source>
</evidence>
<comment type="caution">
    <text evidence="2">The sequence shown here is derived from an EMBL/GenBank/DDBJ whole genome shotgun (WGS) entry which is preliminary data.</text>
</comment>
<feature type="region of interest" description="Disordered" evidence="1">
    <location>
        <begin position="364"/>
        <end position="418"/>
    </location>
</feature>
<feature type="compositionally biased region" description="Acidic residues" evidence="1">
    <location>
        <begin position="392"/>
        <end position="406"/>
    </location>
</feature>
<feature type="region of interest" description="Disordered" evidence="1">
    <location>
        <begin position="291"/>
        <end position="329"/>
    </location>
</feature>
<name>A0A835WQL5_9CHLO</name>
<feature type="region of interest" description="Disordered" evidence="1">
    <location>
        <begin position="471"/>
        <end position="491"/>
    </location>
</feature>
<gene>
    <name evidence="2" type="ORF">HYH02_003660</name>
</gene>
<feature type="region of interest" description="Disordered" evidence="1">
    <location>
        <begin position="994"/>
        <end position="1014"/>
    </location>
</feature>
<feature type="compositionally biased region" description="Acidic residues" evidence="1">
    <location>
        <begin position="775"/>
        <end position="784"/>
    </location>
</feature>
<organism evidence="2 3">
    <name type="scientific">Chlamydomonas schloesseri</name>
    <dbReference type="NCBI Taxonomy" id="2026947"/>
    <lineage>
        <taxon>Eukaryota</taxon>
        <taxon>Viridiplantae</taxon>
        <taxon>Chlorophyta</taxon>
        <taxon>core chlorophytes</taxon>
        <taxon>Chlorophyceae</taxon>
        <taxon>CS clade</taxon>
        <taxon>Chlamydomonadales</taxon>
        <taxon>Chlamydomonadaceae</taxon>
        <taxon>Chlamydomonas</taxon>
    </lineage>
</organism>
<feature type="compositionally biased region" description="Low complexity" evidence="1">
    <location>
        <begin position="481"/>
        <end position="491"/>
    </location>
</feature>
<sequence>MDLLRDTLLAASQPYARGGGQSSTAAPSKGVGGSWSTLSEASTLPGFESELRRLVTELYPRAPHQRSGLDQVLQRLLADKPQLAGAVVAPVLAALQRQADTSVAAGSSSVGGLGGGAGGGGGGWGVADAVDGSAGGKKRKKGKKGKAIAATQHVAVAASGGGGRGAITAAVVAEALDAEAAEDGLAGDGAAHADVHMAAAADDDAGEPQHGAGGAGAAGPDKPPPQLPPPSAAGAALLKYDTRVLPVAWLLQCFGPVAPPLRCLWPGQRQLRAAILEATAVFFEESQRKGAFPGADTSAAAAQQHATPRHAQQQQQQQQQQRRRSRPQGGCSVVVRFARDCLAATPAHLRLQLLEDAVALSRRRWRPRHKADVAVTAHTQPPQQAQTRSCVEEEEAEEEEEEEEEGGGFAASPPPRKRRRLGAATALGRTENGGPAAAAAATEAAAAAEEAASQPLQLASQPCPRCGCASPHTAAAGGGEPQAVAEAAEAEAPPRRLPWAALLAAVCEDEAMEAQAQGGAPRGSSVLSPLALTELLLARGDLFCPACDVVAAAPTMLRCLASLAPDQTAGLLRRVLAASRPSCSSMWRSNITSTYSSSSSSSSSRSGCAGLQLVAALEVLRRPPRDGRSVVDASAGHAGAAGTGGAEDSGGGATGGRKRGARLQPGTAAAAATAQSHTAEGAVGSSQEPEPLSALWLLAHVLPPLLEPLSRCRDSAPAPAPAVAATTDAGAVAPGAAAGPVGGRWRGRGDDGVVAVVAVAGGGGAAQVAAGEEGAAADDDEADRDGDGADAAAGAVWDGEAAHDARCLGALRALLARPALLLPDGTYEGGGGRCGGGGEQHGGGGGAGGAASSVGGGTAFDLAVEAAAAQLPVASQVFALHVRKNVRSAAAQRLLAALLLDAFGAGGSTGGGNSSALQVFGTAELDPGPGLRLAEALSRSCSPATGGATSRAGAAQQQQEVWDLVAAAWAERDKLTQPLWPRLRPLLAVLEPLSSSSSSSSSSVPGASAAAGQSQPQLCDHPVAAAVRALLLMALVPADADQMAPRVDEPAAPTQAADVAAVAGGLVDLLGSAGGSGSSSSGGGGGGDSGRGTGAAAARAAAAALGGRHGALSAALLSSWRARLDVARVLVLAAGLEQPMGVKESEEAAPEPAAAAAGAEAAAAVPHRRPLARALMERLAAAVAAVAAALPPEEASAAVNGTGSSAAAASTRGAKGRLPAATTAATAAALSKLQSEVELVRLLAAVLAAVAPAAAAAGEARLSATGVMQSTASATSQVDPVADSSSAMAAGAPAPVPLLAAAAAGSLAALLLQQCRQPASSLASALRRFASNAPAVDAAAKEGVLSRTGAGYGRGTFGAAVAGQQGQVQAVVEALGILADVGASK</sequence>
<dbReference type="OrthoDB" id="553318at2759"/>
<feature type="region of interest" description="Disordered" evidence="1">
    <location>
        <begin position="770"/>
        <end position="790"/>
    </location>
</feature>
<proteinExistence type="predicted"/>
<dbReference type="EMBL" id="JAEHOD010000007">
    <property type="protein sequence ID" value="KAG2451885.1"/>
    <property type="molecule type" value="Genomic_DNA"/>
</dbReference>
<feature type="region of interest" description="Disordered" evidence="1">
    <location>
        <begin position="1074"/>
        <end position="1093"/>
    </location>
</feature>
<keyword evidence="3" id="KW-1185">Reference proteome</keyword>
<feature type="compositionally biased region" description="Pro residues" evidence="1">
    <location>
        <begin position="221"/>
        <end position="231"/>
    </location>
</feature>
<feature type="region of interest" description="Disordered" evidence="1">
    <location>
        <begin position="201"/>
        <end position="233"/>
    </location>
</feature>
<reference evidence="2" key="1">
    <citation type="journal article" date="2020" name="bioRxiv">
        <title>Comparative genomics of Chlamydomonas.</title>
        <authorList>
            <person name="Craig R.J."/>
            <person name="Hasan A.R."/>
            <person name="Ness R.W."/>
            <person name="Keightley P.D."/>
        </authorList>
    </citation>
    <scope>NUCLEOTIDE SEQUENCE</scope>
    <source>
        <strain evidence="2">CCAP 11/173</strain>
    </source>
</reference>
<evidence type="ECO:0000313" key="2">
    <source>
        <dbReference type="EMBL" id="KAG2451885.1"/>
    </source>
</evidence>
<feature type="region of interest" description="Disordered" evidence="1">
    <location>
        <begin position="625"/>
        <end position="687"/>
    </location>
</feature>